<gene>
    <name evidence="1" type="ORF">BD410DRAFT_451408</name>
</gene>
<evidence type="ECO:0000313" key="1">
    <source>
        <dbReference type="EMBL" id="TDL18962.1"/>
    </source>
</evidence>
<keyword evidence="2" id="KW-1185">Reference proteome</keyword>
<dbReference type="EMBL" id="ML170201">
    <property type="protein sequence ID" value="TDL18962.1"/>
    <property type="molecule type" value="Genomic_DNA"/>
</dbReference>
<organism evidence="1 2">
    <name type="scientific">Rickenella mellea</name>
    <dbReference type="NCBI Taxonomy" id="50990"/>
    <lineage>
        <taxon>Eukaryota</taxon>
        <taxon>Fungi</taxon>
        <taxon>Dikarya</taxon>
        <taxon>Basidiomycota</taxon>
        <taxon>Agaricomycotina</taxon>
        <taxon>Agaricomycetes</taxon>
        <taxon>Hymenochaetales</taxon>
        <taxon>Rickenellaceae</taxon>
        <taxon>Rickenella</taxon>
    </lineage>
</organism>
<reference evidence="1 2" key="1">
    <citation type="submission" date="2018-06" db="EMBL/GenBank/DDBJ databases">
        <title>A transcriptomic atlas of mushroom development highlights an independent origin of complex multicellularity.</title>
        <authorList>
            <consortium name="DOE Joint Genome Institute"/>
            <person name="Krizsan K."/>
            <person name="Almasi E."/>
            <person name="Merenyi Z."/>
            <person name="Sahu N."/>
            <person name="Viragh M."/>
            <person name="Koszo T."/>
            <person name="Mondo S."/>
            <person name="Kiss B."/>
            <person name="Balint B."/>
            <person name="Kues U."/>
            <person name="Barry K."/>
            <person name="Hegedus J.C."/>
            <person name="Henrissat B."/>
            <person name="Johnson J."/>
            <person name="Lipzen A."/>
            <person name="Ohm R."/>
            <person name="Nagy I."/>
            <person name="Pangilinan J."/>
            <person name="Yan J."/>
            <person name="Xiong Y."/>
            <person name="Grigoriev I.V."/>
            <person name="Hibbett D.S."/>
            <person name="Nagy L.G."/>
        </authorList>
    </citation>
    <scope>NUCLEOTIDE SEQUENCE [LARGE SCALE GENOMIC DNA]</scope>
    <source>
        <strain evidence="1 2">SZMC22713</strain>
    </source>
</reference>
<dbReference type="VEuPathDB" id="FungiDB:BD410DRAFT_451408"/>
<dbReference type="AlphaFoldDB" id="A0A4Y7PVM5"/>
<proteinExistence type="predicted"/>
<accession>A0A4Y7PVM5</accession>
<dbReference type="Proteomes" id="UP000294933">
    <property type="component" value="Unassembled WGS sequence"/>
</dbReference>
<sequence>MKRDPALKEKGILHERGRKPEQVCLTRCIFFVRSDYACPSTTSHHPRSFRPLHYGVQISRTDFSFNNEQEQYHGESNPFERAKDDISESHDKYRVKAEVNGDKAKAGRRCEWCGWWRSKEPGATNWYLWVLFSCDKSWLCPRMNSMC</sequence>
<protein>
    <submittedName>
        <fullName evidence="1">Uncharacterized protein</fullName>
    </submittedName>
</protein>
<name>A0A4Y7PVM5_9AGAM</name>
<evidence type="ECO:0000313" key="2">
    <source>
        <dbReference type="Proteomes" id="UP000294933"/>
    </source>
</evidence>